<protein>
    <submittedName>
        <fullName evidence="2">Uncharacterized protein</fullName>
    </submittedName>
</protein>
<gene>
    <name evidence="2" type="ORF">FCC1311_109982</name>
</gene>
<sequence>MITLAAADGRLLAYWAQEDLGEADDLLQSREAAARQREHQHQRHPGASAAPGTSVASKDKKKRKKPAKTEPDDTNSFLHVLGALQLASIRFANTLQVSECPVLHVKGDRIVFSCYAVADNQILALYSSPKSGTVSHFDTTKLDTAIQPILDDLELALQNVQL</sequence>
<organism evidence="2 3">
    <name type="scientific">Hondaea fermentalgiana</name>
    <dbReference type="NCBI Taxonomy" id="2315210"/>
    <lineage>
        <taxon>Eukaryota</taxon>
        <taxon>Sar</taxon>
        <taxon>Stramenopiles</taxon>
        <taxon>Bigyra</taxon>
        <taxon>Labyrinthulomycetes</taxon>
        <taxon>Thraustochytrida</taxon>
        <taxon>Thraustochytriidae</taxon>
        <taxon>Hondaea</taxon>
    </lineage>
</organism>
<dbReference type="InParanoid" id="A0A2R5GVA3"/>
<dbReference type="OrthoDB" id="71311at2759"/>
<proteinExistence type="predicted"/>
<evidence type="ECO:0000256" key="1">
    <source>
        <dbReference type="SAM" id="MobiDB-lite"/>
    </source>
</evidence>
<dbReference type="EMBL" id="BEYU01000215">
    <property type="protein sequence ID" value="GBG34776.1"/>
    <property type="molecule type" value="Genomic_DNA"/>
</dbReference>
<evidence type="ECO:0000313" key="2">
    <source>
        <dbReference type="EMBL" id="GBG34776.1"/>
    </source>
</evidence>
<evidence type="ECO:0000313" key="3">
    <source>
        <dbReference type="Proteomes" id="UP000241890"/>
    </source>
</evidence>
<dbReference type="Proteomes" id="UP000241890">
    <property type="component" value="Unassembled WGS sequence"/>
</dbReference>
<name>A0A2R5GVA3_9STRA</name>
<comment type="caution">
    <text evidence="2">The sequence shown here is derived from an EMBL/GenBank/DDBJ whole genome shotgun (WGS) entry which is preliminary data.</text>
</comment>
<dbReference type="AlphaFoldDB" id="A0A2R5GVA3"/>
<keyword evidence="3" id="KW-1185">Reference proteome</keyword>
<accession>A0A2R5GVA3</accession>
<reference evidence="2 3" key="1">
    <citation type="submission" date="2017-12" db="EMBL/GenBank/DDBJ databases">
        <title>Sequencing, de novo assembly and annotation of complete genome of a new Thraustochytrid species, strain FCC1311.</title>
        <authorList>
            <person name="Sedici K."/>
            <person name="Godart F."/>
            <person name="Aiese Cigliano R."/>
            <person name="Sanseverino W."/>
            <person name="Barakat M."/>
            <person name="Ortet P."/>
            <person name="Marechal E."/>
            <person name="Cagnac O."/>
            <person name="Amato A."/>
        </authorList>
    </citation>
    <scope>NUCLEOTIDE SEQUENCE [LARGE SCALE GENOMIC DNA]</scope>
</reference>
<feature type="region of interest" description="Disordered" evidence="1">
    <location>
        <begin position="26"/>
        <end position="73"/>
    </location>
</feature>